<dbReference type="Gene3D" id="3.30.450.40">
    <property type="match status" value="1"/>
</dbReference>
<keyword evidence="1" id="KW-0805">Transcription regulation</keyword>
<comment type="caution">
    <text evidence="7">The sequence shown here is derived from an EMBL/GenBank/DDBJ whole genome shotgun (WGS) entry which is preliminary data.</text>
</comment>
<dbReference type="InterPro" id="IPR036390">
    <property type="entry name" value="WH_DNA-bd_sf"/>
</dbReference>
<dbReference type="GO" id="GO:0045892">
    <property type="term" value="P:negative regulation of DNA-templated transcription"/>
    <property type="evidence" value="ECO:0007669"/>
    <property type="project" value="TreeGrafter"/>
</dbReference>
<organism evidence="7 8">
    <name type="scientific">Allorhizobium borbori</name>
    <dbReference type="NCBI Taxonomy" id="485907"/>
    <lineage>
        <taxon>Bacteria</taxon>
        <taxon>Pseudomonadati</taxon>
        <taxon>Pseudomonadota</taxon>
        <taxon>Alphaproteobacteria</taxon>
        <taxon>Hyphomicrobiales</taxon>
        <taxon>Rhizobiaceae</taxon>
        <taxon>Rhizobium/Agrobacterium group</taxon>
        <taxon>Allorhizobium</taxon>
    </lineage>
</organism>
<sequence>MSKTMTPETDDGPDTDDDKRGSDFVVAVARGMSILECFTSPAAVKQQGRMTLTDAAKLTGLSRGTARRLLLTLKEINYVDFDGKFFWLTPKLVNLSRGFLMPRGLGDGSSAILHKLTEELDESASVGILDGAEIVYIDRAEIRRIYSSRIVNGTRLPAAYTSIGRVLLASLADEELNRWLSAHPLKQLTPNSITERDRFWQEISRIRSQGYAINDEELEIGIRSIAVPIMGANHRITTALNASTVTARHSVDDLKNTFLPALQKAAEKLSQTMGW</sequence>
<dbReference type="SUPFAM" id="SSF55781">
    <property type="entry name" value="GAF domain-like"/>
    <property type="match status" value="1"/>
</dbReference>
<protein>
    <submittedName>
        <fullName evidence="7">IclR family pca regulon transcriptional regulator</fullName>
    </submittedName>
</protein>
<dbReference type="AlphaFoldDB" id="A0A7W6K5D1"/>
<evidence type="ECO:0000259" key="5">
    <source>
        <dbReference type="PROSITE" id="PS51077"/>
    </source>
</evidence>
<keyword evidence="8" id="KW-1185">Reference proteome</keyword>
<dbReference type="PANTHER" id="PTHR30136:SF34">
    <property type="entry name" value="TRANSCRIPTIONAL REGULATOR"/>
    <property type="match status" value="1"/>
</dbReference>
<evidence type="ECO:0000256" key="3">
    <source>
        <dbReference type="ARBA" id="ARBA00023163"/>
    </source>
</evidence>
<gene>
    <name evidence="7" type="ORF">GGQ66_004082</name>
</gene>
<dbReference type="PROSITE" id="PS51077">
    <property type="entry name" value="HTH_ICLR"/>
    <property type="match status" value="1"/>
</dbReference>
<feature type="domain" description="HTH iclR-type" evidence="5">
    <location>
        <begin position="25"/>
        <end position="90"/>
    </location>
</feature>
<dbReference type="GO" id="GO:0003677">
    <property type="term" value="F:DNA binding"/>
    <property type="evidence" value="ECO:0007669"/>
    <property type="project" value="UniProtKB-KW"/>
</dbReference>
<dbReference type="Pfam" id="PF01614">
    <property type="entry name" value="IclR_C"/>
    <property type="match status" value="1"/>
</dbReference>
<accession>A0A7W6K5D1</accession>
<dbReference type="InterPro" id="IPR050707">
    <property type="entry name" value="HTH_MetabolicPath_Reg"/>
</dbReference>
<name>A0A7W6K5D1_9HYPH</name>
<dbReference type="InterPro" id="IPR014757">
    <property type="entry name" value="Tscrpt_reg_IclR_C"/>
</dbReference>
<dbReference type="EMBL" id="JACIDU010000022">
    <property type="protein sequence ID" value="MBB4105495.1"/>
    <property type="molecule type" value="Genomic_DNA"/>
</dbReference>
<dbReference type="Pfam" id="PF09339">
    <property type="entry name" value="HTH_IclR"/>
    <property type="match status" value="1"/>
</dbReference>
<keyword evidence="2" id="KW-0238">DNA-binding</keyword>
<evidence type="ECO:0000313" key="8">
    <source>
        <dbReference type="Proteomes" id="UP000584824"/>
    </source>
</evidence>
<dbReference type="GO" id="GO:0003700">
    <property type="term" value="F:DNA-binding transcription factor activity"/>
    <property type="evidence" value="ECO:0007669"/>
    <property type="project" value="TreeGrafter"/>
</dbReference>
<dbReference type="InterPro" id="IPR005471">
    <property type="entry name" value="Tscrpt_reg_IclR_N"/>
</dbReference>
<dbReference type="Proteomes" id="UP000584824">
    <property type="component" value="Unassembled WGS sequence"/>
</dbReference>
<dbReference type="SMART" id="SM00346">
    <property type="entry name" value="HTH_ICLR"/>
    <property type="match status" value="1"/>
</dbReference>
<dbReference type="PANTHER" id="PTHR30136">
    <property type="entry name" value="HELIX-TURN-HELIX TRANSCRIPTIONAL REGULATOR, ICLR FAMILY"/>
    <property type="match status" value="1"/>
</dbReference>
<evidence type="ECO:0000256" key="4">
    <source>
        <dbReference type="SAM" id="MobiDB-lite"/>
    </source>
</evidence>
<evidence type="ECO:0000256" key="1">
    <source>
        <dbReference type="ARBA" id="ARBA00023015"/>
    </source>
</evidence>
<reference evidence="7 8" key="1">
    <citation type="submission" date="2020-08" db="EMBL/GenBank/DDBJ databases">
        <title>Genomic Encyclopedia of Type Strains, Phase IV (KMG-IV): sequencing the most valuable type-strain genomes for metagenomic binning, comparative biology and taxonomic classification.</title>
        <authorList>
            <person name="Goeker M."/>
        </authorList>
    </citation>
    <scope>NUCLEOTIDE SEQUENCE [LARGE SCALE GENOMIC DNA]</scope>
    <source>
        <strain evidence="7 8">DSM 26385</strain>
    </source>
</reference>
<evidence type="ECO:0000259" key="6">
    <source>
        <dbReference type="PROSITE" id="PS51078"/>
    </source>
</evidence>
<keyword evidence="3" id="KW-0804">Transcription</keyword>
<evidence type="ECO:0000313" key="7">
    <source>
        <dbReference type="EMBL" id="MBB4105495.1"/>
    </source>
</evidence>
<dbReference type="RefSeq" id="WP_183795029.1">
    <property type="nucleotide sequence ID" value="NZ_JACIDU010000022.1"/>
</dbReference>
<dbReference type="SUPFAM" id="SSF46785">
    <property type="entry name" value="Winged helix' DNA-binding domain"/>
    <property type="match status" value="1"/>
</dbReference>
<feature type="region of interest" description="Disordered" evidence="4">
    <location>
        <begin position="1"/>
        <end position="21"/>
    </location>
</feature>
<dbReference type="InterPro" id="IPR036388">
    <property type="entry name" value="WH-like_DNA-bd_sf"/>
</dbReference>
<evidence type="ECO:0000256" key="2">
    <source>
        <dbReference type="ARBA" id="ARBA00023125"/>
    </source>
</evidence>
<proteinExistence type="predicted"/>
<dbReference type="InterPro" id="IPR029016">
    <property type="entry name" value="GAF-like_dom_sf"/>
</dbReference>
<dbReference type="Gene3D" id="1.10.10.10">
    <property type="entry name" value="Winged helix-like DNA-binding domain superfamily/Winged helix DNA-binding domain"/>
    <property type="match status" value="1"/>
</dbReference>
<feature type="domain" description="IclR-ED" evidence="6">
    <location>
        <begin position="91"/>
        <end position="275"/>
    </location>
</feature>
<dbReference type="PROSITE" id="PS51078">
    <property type="entry name" value="ICLR_ED"/>
    <property type="match status" value="1"/>
</dbReference>